<keyword evidence="2" id="KW-0547">Nucleotide-binding</keyword>
<dbReference type="Gene3D" id="3.40.50.300">
    <property type="entry name" value="P-loop containing nucleotide triphosphate hydrolases"/>
    <property type="match status" value="1"/>
</dbReference>
<dbReference type="GO" id="GO:0005886">
    <property type="term" value="C:plasma membrane"/>
    <property type="evidence" value="ECO:0007669"/>
    <property type="project" value="TreeGrafter"/>
</dbReference>
<keyword evidence="1" id="KW-0813">Transport</keyword>
<dbReference type="InterPro" id="IPR017871">
    <property type="entry name" value="ABC_transporter-like_CS"/>
</dbReference>
<dbReference type="GO" id="GO:0022857">
    <property type="term" value="F:transmembrane transporter activity"/>
    <property type="evidence" value="ECO:0007669"/>
    <property type="project" value="TreeGrafter"/>
</dbReference>
<dbReference type="GO" id="GO:0016887">
    <property type="term" value="F:ATP hydrolysis activity"/>
    <property type="evidence" value="ECO:0007669"/>
    <property type="project" value="InterPro"/>
</dbReference>
<dbReference type="InterPro" id="IPR017911">
    <property type="entry name" value="MacB-like_ATP-bd"/>
</dbReference>
<protein>
    <recommendedName>
        <fullName evidence="4">ABC transporter domain-containing protein</fullName>
    </recommendedName>
</protein>
<organism evidence="5">
    <name type="scientific">marine sediment metagenome</name>
    <dbReference type="NCBI Taxonomy" id="412755"/>
    <lineage>
        <taxon>unclassified sequences</taxon>
        <taxon>metagenomes</taxon>
        <taxon>ecological metagenomes</taxon>
    </lineage>
</organism>
<comment type="caution">
    <text evidence="5">The sequence shown here is derived from an EMBL/GenBank/DDBJ whole genome shotgun (WGS) entry which is preliminary data.</text>
</comment>
<dbReference type="GO" id="GO:0098796">
    <property type="term" value="C:membrane protein complex"/>
    <property type="evidence" value="ECO:0007669"/>
    <property type="project" value="UniProtKB-ARBA"/>
</dbReference>
<name>X0V593_9ZZZZ</name>
<dbReference type="EMBL" id="BARS01023005">
    <property type="protein sequence ID" value="GAG06522.1"/>
    <property type="molecule type" value="Genomic_DNA"/>
</dbReference>
<dbReference type="AlphaFoldDB" id="X0V593"/>
<gene>
    <name evidence="5" type="ORF">S01H1_36691</name>
</gene>
<evidence type="ECO:0000259" key="4">
    <source>
        <dbReference type="PROSITE" id="PS50893"/>
    </source>
</evidence>
<dbReference type="InterPro" id="IPR027417">
    <property type="entry name" value="P-loop_NTPase"/>
</dbReference>
<evidence type="ECO:0000313" key="5">
    <source>
        <dbReference type="EMBL" id="GAG06522.1"/>
    </source>
</evidence>
<dbReference type="InterPro" id="IPR003439">
    <property type="entry name" value="ABC_transporter-like_ATP-bd"/>
</dbReference>
<reference evidence="5" key="1">
    <citation type="journal article" date="2014" name="Front. Microbiol.">
        <title>High frequency of phylogenetically diverse reductive dehalogenase-homologous genes in deep subseafloor sedimentary metagenomes.</title>
        <authorList>
            <person name="Kawai M."/>
            <person name="Futagami T."/>
            <person name="Toyoda A."/>
            <person name="Takaki Y."/>
            <person name="Nishi S."/>
            <person name="Hori S."/>
            <person name="Arai W."/>
            <person name="Tsubouchi T."/>
            <person name="Morono Y."/>
            <person name="Uchiyama I."/>
            <person name="Ito T."/>
            <person name="Fujiyama A."/>
            <person name="Inagaki F."/>
            <person name="Takami H."/>
        </authorList>
    </citation>
    <scope>NUCLEOTIDE SEQUENCE</scope>
    <source>
        <strain evidence="5">Expedition CK06-06</strain>
    </source>
</reference>
<keyword evidence="3" id="KW-0067">ATP-binding</keyword>
<dbReference type="PANTHER" id="PTHR24220:SF86">
    <property type="entry name" value="ABC TRANSPORTER ABCH.1"/>
    <property type="match status" value="1"/>
</dbReference>
<dbReference type="Pfam" id="PF00005">
    <property type="entry name" value="ABC_tran"/>
    <property type="match status" value="1"/>
</dbReference>
<dbReference type="GO" id="GO:0005524">
    <property type="term" value="F:ATP binding"/>
    <property type="evidence" value="ECO:0007669"/>
    <property type="project" value="UniProtKB-KW"/>
</dbReference>
<dbReference type="SUPFAM" id="SSF52540">
    <property type="entry name" value="P-loop containing nucleoside triphosphate hydrolases"/>
    <property type="match status" value="1"/>
</dbReference>
<dbReference type="InterPro" id="IPR015854">
    <property type="entry name" value="ABC_transpr_LolD-like"/>
</dbReference>
<sequence length="180" mass="19508">MENRGAIIRMEGVHKHYALEGVDIHALRGVDLSVEPGEFLAIMGPSGSGKSTLMNIIGCLDLPDSGTLSLKGELVSGLASDALAALRNREIGFVFQGFNLLPRTSAVENVETPLIYAGMRKRERQRRARALLERVGLGQRLYHQPNQLSGGEQQRVAVARALVNQPTLLLADEPTGNLDT</sequence>
<evidence type="ECO:0000256" key="2">
    <source>
        <dbReference type="ARBA" id="ARBA00022741"/>
    </source>
</evidence>
<evidence type="ECO:0000256" key="1">
    <source>
        <dbReference type="ARBA" id="ARBA00022448"/>
    </source>
</evidence>
<feature type="domain" description="ABC transporter" evidence="4">
    <location>
        <begin position="8"/>
        <end position="180"/>
    </location>
</feature>
<feature type="non-terminal residue" evidence="5">
    <location>
        <position position="180"/>
    </location>
</feature>
<dbReference type="CDD" id="cd03255">
    <property type="entry name" value="ABC_MJ0796_LolCDE_FtsE"/>
    <property type="match status" value="1"/>
</dbReference>
<dbReference type="PROSITE" id="PS50893">
    <property type="entry name" value="ABC_TRANSPORTER_2"/>
    <property type="match status" value="1"/>
</dbReference>
<accession>X0V593</accession>
<evidence type="ECO:0000256" key="3">
    <source>
        <dbReference type="ARBA" id="ARBA00022840"/>
    </source>
</evidence>
<dbReference type="FunFam" id="3.40.50.300:FF:000032">
    <property type="entry name" value="Export ABC transporter ATP-binding protein"/>
    <property type="match status" value="1"/>
</dbReference>
<dbReference type="PROSITE" id="PS00211">
    <property type="entry name" value="ABC_TRANSPORTER_1"/>
    <property type="match status" value="1"/>
</dbReference>
<dbReference type="PANTHER" id="PTHR24220">
    <property type="entry name" value="IMPORT ATP-BINDING PROTEIN"/>
    <property type="match status" value="1"/>
</dbReference>
<proteinExistence type="predicted"/>